<comment type="caution">
    <text evidence="1">The sequence shown here is derived from an EMBL/GenBank/DDBJ whole genome shotgun (WGS) entry which is preliminary data.</text>
</comment>
<name>A0ACB7XLR0_9ERIC</name>
<keyword evidence="2" id="KW-1185">Reference proteome</keyword>
<sequence length="110" mass="11416">MLGTLPVSTSRGEGEQPPSTTIPTTATATTIPGDHDPRRCHRRPHRLHLRRALNRVEFNDVNGNDMGLDLDSMVSAQVGDVDTIDVDLKSGNSGDSTGGIAGGGGGIVVA</sequence>
<reference evidence="1 2" key="1">
    <citation type="journal article" date="2021" name="Hortic Res">
        <title>High-quality reference genome and annotation aids understanding of berry development for evergreen blueberry (Vaccinium darrowii).</title>
        <authorList>
            <person name="Yu J."/>
            <person name="Hulse-Kemp A.M."/>
            <person name="Babiker E."/>
            <person name="Staton M."/>
        </authorList>
    </citation>
    <scope>NUCLEOTIDE SEQUENCE [LARGE SCALE GENOMIC DNA]</scope>
    <source>
        <strain evidence="2">cv. NJ 8807/NJ 8810</strain>
        <tissue evidence="1">Young leaf</tissue>
    </source>
</reference>
<protein>
    <submittedName>
        <fullName evidence="1">Uncharacterized protein</fullName>
    </submittedName>
</protein>
<gene>
    <name evidence="1" type="ORF">Vadar_028557</name>
</gene>
<proteinExistence type="predicted"/>
<dbReference type="Proteomes" id="UP000828048">
    <property type="component" value="Chromosome 10"/>
</dbReference>
<evidence type="ECO:0000313" key="1">
    <source>
        <dbReference type="EMBL" id="KAH7841338.1"/>
    </source>
</evidence>
<accession>A0ACB7XLR0</accession>
<dbReference type="EMBL" id="CM037160">
    <property type="protein sequence ID" value="KAH7841338.1"/>
    <property type="molecule type" value="Genomic_DNA"/>
</dbReference>
<organism evidence="1 2">
    <name type="scientific">Vaccinium darrowii</name>
    <dbReference type="NCBI Taxonomy" id="229202"/>
    <lineage>
        <taxon>Eukaryota</taxon>
        <taxon>Viridiplantae</taxon>
        <taxon>Streptophyta</taxon>
        <taxon>Embryophyta</taxon>
        <taxon>Tracheophyta</taxon>
        <taxon>Spermatophyta</taxon>
        <taxon>Magnoliopsida</taxon>
        <taxon>eudicotyledons</taxon>
        <taxon>Gunneridae</taxon>
        <taxon>Pentapetalae</taxon>
        <taxon>asterids</taxon>
        <taxon>Ericales</taxon>
        <taxon>Ericaceae</taxon>
        <taxon>Vaccinioideae</taxon>
        <taxon>Vaccinieae</taxon>
        <taxon>Vaccinium</taxon>
    </lineage>
</organism>
<evidence type="ECO:0000313" key="2">
    <source>
        <dbReference type="Proteomes" id="UP000828048"/>
    </source>
</evidence>